<evidence type="ECO:0000256" key="2">
    <source>
        <dbReference type="ARBA" id="ARBA00007613"/>
    </source>
</evidence>
<dbReference type="InterPro" id="IPR003423">
    <property type="entry name" value="OMP_efflux"/>
</dbReference>
<name>A0ABV8UJQ9_9PROT</name>
<dbReference type="NCBIfam" id="TIGR01844">
    <property type="entry name" value="type_I_sec_TolC"/>
    <property type="match status" value="1"/>
</dbReference>
<keyword evidence="7" id="KW-0998">Cell outer membrane</keyword>
<comment type="similarity">
    <text evidence="2">Belongs to the outer membrane factor (OMF) (TC 1.B.17) family.</text>
</comment>
<evidence type="ECO:0000256" key="6">
    <source>
        <dbReference type="ARBA" id="ARBA00023136"/>
    </source>
</evidence>
<sequence length="479" mass="52324">MNGYLPSPCCPSFLGKAVRALALAGSLCLILPAGLQAEEFQLLEALSTAYETNPRLKAARAELGAVNEQVPQALSGWRPTVQVTTSAGKDRSFSEGGGFASGVGGSGGRVQETTTPRQGAIEIVQPLYRGGRTVAGVERAENEVQAQRFRLENTEQTVLLDAVTAYMDVWRDMAEVRLNENNEQRLQRQLEATRQRFEVGEITRTDVALAESRLAGARAERIAAEGRLRSSRAVFREVIGREPAKDLSAPEAVDGLPESLAAAISQAEENNPSVQAAAFDERAAERQVRVREGELLPEIQLRGRLSAGRETSFAGSATESASIVAEVTIPIYQAGLVSSQVREAKQVNNQRRMEREVSRRNVRQETVTAWEEWSSSQAQITSLQSQVEAAEVALEGVRQENAVGARTVLDVLDQEQELLDAQVSLVRARREDIVASFRLLSAIGRLTASDLGLDVDYYDPREDYKAVRDSWFGLSVPSE</sequence>
<keyword evidence="4" id="KW-1134">Transmembrane beta strand</keyword>
<accession>A0ABV8UJQ9</accession>
<evidence type="ECO:0000313" key="11">
    <source>
        <dbReference type="EMBL" id="MFC4351284.1"/>
    </source>
</evidence>
<dbReference type="PANTHER" id="PTHR30026:SF22">
    <property type="entry name" value="OUTER MEMBRANE EFFLUX PROTEIN"/>
    <property type="match status" value="1"/>
</dbReference>
<dbReference type="InterPro" id="IPR051906">
    <property type="entry name" value="TolC-like"/>
</dbReference>
<keyword evidence="8" id="KW-0175">Coiled coil</keyword>
<dbReference type="SUPFAM" id="SSF56954">
    <property type="entry name" value="Outer membrane efflux proteins (OEP)"/>
    <property type="match status" value="1"/>
</dbReference>
<dbReference type="Gene3D" id="1.20.1600.10">
    <property type="entry name" value="Outer membrane efflux proteins (OEP)"/>
    <property type="match status" value="1"/>
</dbReference>
<evidence type="ECO:0000256" key="5">
    <source>
        <dbReference type="ARBA" id="ARBA00022692"/>
    </source>
</evidence>
<keyword evidence="12" id="KW-1185">Reference proteome</keyword>
<feature type="chain" id="PRO_5046556406" evidence="10">
    <location>
        <begin position="38"/>
        <end position="479"/>
    </location>
</feature>
<dbReference type="Pfam" id="PF02321">
    <property type="entry name" value="OEP"/>
    <property type="match status" value="2"/>
</dbReference>
<evidence type="ECO:0000313" key="12">
    <source>
        <dbReference type="Proteomes" id="UP001595799"/>
    </source>
</evidence>
<feature type="coiled-coil region" evidence="8">
    <location>
        <begin position="137"/>
        <end position="196"/>
    </location>
</feature>
<evidence type="ECO:0000256" key="3">
    <source>
        <dbReference type="ARBA" id="ARBA00022448"/>
    </source>
</evidence>
<keyword evidence="5" id="KW-0812">Transmembrane</keyword>
<dbReference type="Proteomes" id="UP001595799">
    <property type="component" value="Unassembled WGS sequence"/>
</dbReference>
<dbReference type="PANTHER" id="PTHR30026">
    <property type="entry name" value="OUTER MEMBRANE PROTEIN TOLC"/>
    <property type="match status" value="1"/>
</dbReference>
<evidence type="ECO:0000256" key="4">
    <source>
        <dbReference type="ARBA" id="ARBA00022452"/>
    </source>
</evidence>
<comment type="subcellular location">
    <subcellularLocation>
        <location evidence="1">Cell outer membrane</location>
    </subcellularLocation>
</comment>
<feature type="compositionally biased region" description="Gly residues" evidence="9">
    <location>
        <begin position="95"/>
        <end position="108"/>
    </location>
</feature>
<comment type="caution">
    <text evidence="11">The sequence shown here is derived from an EMBL/GenBank/DDBJ whole genome shotgun (WGS) entry which is preliminary data.</text>
</comment>
<protein>
    <submittedName>
        <fullName evidence="11">TolC family outer membrane protein</fullName>
    </submittedName>
</protein>
<keyword evidence="10" id="KW-0732">Signal</keyword>
<dbReference type="EMBL" id="JBHSCW010000003">
    <property type="protein sequence ID" value="MFC4351284.1"/>
    <property type="molecule type" value="Genomic_DNA"/>
</dbReference>
<dbReference type="InterPro" id="IPR010130">
    <property type="entry name" value="T1SS_OMP_TolC"/>
</dbReference>
<dbReference type="RefSeq" id="WP_382421619.1">
    <property type="nucleotide sequence ID" value="NZ_JBHSCW010000003.1"/>
</dbReference>
<evidence type="ECO:0000256" key="8">
    <source>
        <dbReference type="SAM" id="Coils"/>
    </source>
</evidence>
<evidence type="ECO:0000256" key="10">
    <source>
        <dbReference type="SAM" id="SignalP"/>
    </source>
</evidence>
<keyword evidence="6" id="KW-0472">Membrane</keyword>
<feature type="region of interest" description="Disordered" evidence="9">
    <location>
        <begin position="86"/>
        <end position="114"/>
    </location>
</feature>
<evidence type="ECO:0000256" key="7">
    <source>
        <dbReference type="ARBA" id="ARBA00023237"/>
    </source>
</evidence>
<evidence type="ECO:0000256" key="1">
    <source>
        <dbReference type="ARBA" id="ARBA00004442"/>
    </source>
</evidence>
<evidence type="ECO:0000256" key="9">
    <source>
        <dbReference type="SAM" id="MobiDB-lite"/>
    </source>
</evidence>
<gene>
    <name evidence="11" type="ORF">ACFOW6_06995</name>
</gene>
<reference evidence="12" key="1">
    <citation type="journal article" date="2019" name="Int. J. Syst. Evol. Microbiol.">
        <title>The Global Catalogue of Microorganisms (GCM) 10K type strain sequencing project: providing services to taxonomists for standard genome sequencing and annotation.</title>
        <authorList>
            <consortium name="The Broad Institute Genomics Platform"/>
            <consortium name="The Broad Institute Genome Sequencing Center for Infectious Disease"/>
            <person name="Wu L."/>
            <person name="Ma J."/>
        </authorList>
    </citation>
    <scope>NUCLEOTIDE SEQUENCE [LARGE SCALE GENOMIC DNA]</scope>
    <source>
        <strain evidence="12">CECT 8472</strain>
    </source>
</reference>
<organism evidence="11 12">
    <name type="scientific">Fodinicurvata halophila</name>
    <dbReference type="NCBI Taxonomy" id="1419723"/>
    <lineage>
        <taxon>Bacteria</taxon>
        <taxon>Pseudomonadati</taxon>
        <taxon>Pseudomonadota</taxon>
        <taxon>Alphaproteobacteria</taxon>
        <taxon>Rhodospirillales</taxon>
        <taxon>Rhodovibrionaceae</taxon>
        <taxon>Fodinicurvata</taxon>
    </lineage>
</organism>
<proteinExistence type="inferred from homology"/>
<keyword evidence="3" id="KW-0813">Transport</keyword>
<feature type="signal peptide" evidence="10">
    <location>
        <begin position="1"/>
        <end position="37"/>
    </location>
</feature>